<evidence type="ECO:0000313" key="2">
    <source>
        <dbReference type="EMBL" id="WND01888.1"/>
    </source>
</evidence>
<feature type="domain" description="CheW-like" evidence="1">
    <location>
        <begin position="19"/>
        <end position="159"/>
    </location>
</feature>
<dbReference type="RefSeq" id="WP_310797718.1">
    <property type="nucleotide sequence ID" value="NZ_CP123872.1"/>
</dbReference>
<dbReference type="Gene3D" id="2.40.50.180">
    <property type="entry name" value="CheA-289, Domain 4"/>
    <property type="match status" value="1"/>
</dbReference>
<dbReference type="KEGG" id="tmk:QGN29_10025"/>
<dbReference type="Pfam" id="PF01584">
    <property type="entry name" value="CheW"/>
    <property type="match status" value="1"/>
</dbReference>
<dbReference type="EMBL" id="CP123872">
    <property type="protein sequence ID" value="WND01888.1"/>
    <property type="molecule type" value="Genomic_DNA"/>
</dbReference>
<gene>
    <name evidence="2" type="ORF">QGN29_10025</name>
</gene>
<dbReference type="AlphaFoldDB" id="A0AA52EDX1"/>
<dbReference type="SUPFAM" id="SSF50341">
    <property type="entry name" value="CheW-like"/>
    <property type="match status" value="1"/>
</dbReference>
<dbReference type="InterPro" id="IPR036061">
    <property type="entry name" value="CheW-like_dom_sf"/>
</dbReference>
<dbReference type="PROSITE" id="PS50851">
    <property type="entry name" value="CHEW"/>
    <property type="match status" value="1"/>
</dbReference>
<organism evidence="2 3">
    <name type="scientific">Temperatibacter marinus</name>
    <dbReference type="NCBI Taxonomy" id="1456591"/>
    <lineage>
        <taxon>Bacteria</taxon>
        <taxon>Pseudomonadati</taxon>
        <taxon>Pseudomonadota</taxon>
        <taxon>Alphaproteobacteria</taxon>
        <taxon>Kordiimonadales</taxon>
        <taxon>Temperatibacteraceae</taxon>
        <taxon>Temperatibacter</taxon>
    </lineage>
</organism>
<protein>
    <submittedName>
        <fullName evidence="2">Chemotaxis protein CheW</fullName>
    </submittedName>
</protein>
<name>A0AA52EDX1_9PROT</name>
<dbReference type="InterPro" id="IPR039315">
    <property type="entry name" value="CheW"/>
</dbReference>
<dbReference type="Proteomes" id="UP001268683">
    <property type="component" value="Chromosome"/>
</dbReference>
<proteinExistence type="predicted"/>
<sequence>MNDLVVRNDLSVVASGSGSQDYVTVNLAGQLLGIPVLSVHDVLNQQRITAIPLSPEWVAGVLNLRGRIVTAIDLRVRMDLPPREEGQKSMSVVVEHNDEPYSLQIDSVGEVLSLSDELFERNPITLDPKWRDVSKGIYRLENELMAVLDVEKLLDLESSSKAA</sequence>
<dbReference type="Gene3D" id="2.30.30.40">
    <property type="entry name" value="SH3 Domains"/>
    <property type="match status" value="1"/>
</dbReference>
<accession>A0AA52EDX1</accession>
<dbReference type="InterPro" id="IPR002545">
    <property type="entry name" value="CheW-lke_dom"/>
</dbReference>
<dbReference type="GO" id="GO:0007165">
    <property type="term" value="P:signal transduction"/>
    <property type="evidence" value="ECO:0007669"/>
    <property type="project" value="InterPro"/>
</dbReference>
<dbReference type="PANTHER" id="PTHR22617">
    <property type="entry name" value="CHEMOTAXIS SENSOR HISTIDINE KINASE-RELATED"/>
    <property type="match status" value="1"/>
</dbReference>
<dbReference type="GO" id="GO:0005829">
    <property type="term" value="C:cytosol"/>
    <property type="evidence" value="ECO:0007669"/>
    <property type="project" value="TreeGrafter"/>
</dbReference>
<dbReference type="GO" id="GO:0006935">
    <property type="term" value="P:chemotaxis"/>
    <property type="evidence" value="ECO:0007669"/>
    <property type="project" value="InterPro"/>
</dbReference>
<evidence type="ECO:0000313" key="3">
    <source>
        <dbReference type="Proteomes" id="UP001268683"/>
    </source>
</evidence>
<dbReference type="PANTHER" id="PTHR22617:SF23">
    <property type="entry name" value="CHEMOTAXIS PROTEIN CHEW"/>
    <property type="match status" value="1"/>
</dbReference>
<evidence type="ECO:0000259" key="1">
    <source>
        <dbReference type="PROSITE" id="PS50851"/>
    </source>
</evidence>
<keyword evidence="3" id="KW-1185">Reference proteome</keyword>
<dbReference type="SMART" id="SM00260">
    <property type="entry name" value="CheW"/>
    <property type="match status" value="1"/>
</dbReference>
<reference evidence="2" key="1">
    <citation type="submission" date="2023-04" db="EMBL/GenBank/DDBJ databases">
        <title>Complete genome sequence of Temperatibacter marinus.</title>
        <authorList>
            <person name="Rong J.-C."/>
            <person name="Yi M.-L."/>
            <person name="Zhao Q."/>
        </authorList>
    </citation>
    <scope>NUCLEOTIDE SEQUENCE</scope>
    <source>
        <strain evidence="2">NBRC 110045</strain>
    </source>
</reference>